<evidence type="ECO:0000256" key="2">
    <source>
        <dbReference type="ARBA" id="ARBA00022603"/>
    </source>
</evidence>
<evidence type="ECO:0000256" key="5">
    <source>
        <dbReference type="ARBA" id="ARBA00023098"/>
    </source>
</evidence>
<evidence type="ECO:0000256" key="6">
    <source>
        <dbReference type="SAM" id="MobiDB-lite"/>
    </source>
</evidence>
<feature type="compositionally biased region" description="Basic and acidic residues" evidence="6">
    <location>
        <begin position="1"/>
        <end position="10"/>
    </location>
</feature>
<feature type="region of interest" description="Disordered" evidence="6">
    <location>
        <begin position="59"/>
        <end position="79"/>
    </location>
</feature>
<dbReference type="InterPro" id="IPR003333">
    <property type="entry name" value="CMAS"/>
</dbReference>
<evidence type="ECO:0000256" key="4">
    <source>
        <dbReference type="ARBA" id="ARBA00022691"/>
    </source>
</evidence>
<keyword evidence="2" id="KW-0489">Methyltransferase</keyword>
<evidence type="ECO:0000313" key="8">
    <source>
        <dbReference type="Proteomes" id="UP001501475"/>
    </source>
</evidence>
<feature type="region of interest" description="Disordered" evidence="6">
    <location>
        <begin position="1"/>
        <end position="21"/>
    </location>
</feature>
<reference evidence="8" key="1">
    <citation type="journal article" date="2019" name="Int. J. Syst. Evol. Microbiol.">
        <title>The Global Catalogue of Microorganisms (GCM) 10K type strain sequencing project: providing services to taxonomists for standard genome sequencing and annotation.</title>
        <authorList>
            <consortium name="The Broad Institute Genomics Platform"/>
            <consortium name="The Broad Institute Genome Sequencing Center for Infectious Disease"/>
            <person name="Wu L."/>
            <person name="Ma J."/>
        </authorList>
    </citation>
    <scope>NUCLEOTIDE SEQUENCE [LARGE SCALE GENOMIC DNA]</scope>
    <source>
        <strain evidence="8">JCM 15591</strain>
    </source>
</reference>
<dbReference type="CDD" id="cd02440">
    <property type="entry name" value="AdoMet_MTases"/>
    <property type="match status" value="1"/>
</dbReference>
<dbReference type="PIRSF" id="PIRSF003085">
    <property type="entry name" value="CMAS"/>
    <property type="match status" value="1"/>
</dbReference>
<evidence type="ECO:0000313" key="7">
    <source>
        <dbReference type="EMBL" id="GAA1777115.1"/>
    </source>
</evidence>
<comment type="caution">
    <text evidence="7">The sequence shown here is derived from an EMBL/GenBank/DDBJ whole genome shotgun (WGS) entry which is preliminary data.</text>
</comment>
<keyword evidence="4" id="KW-0949">S-adenosyl-L-methionine</keyword>
<dbReference type="InterPro" id="IPR050723">
    <property type="entry name" value="CFA/CMAS"/>
</dbReference>
<protein>
    <submittedName>
        <fullName evidence="7">Cyclopropane-fatty-acyl-phospholipid synthase family protein</fullName>
    </submittedName>
</protein>
<keyword evidence="5" id="KW-0443">Lipid metabolism</keyword>
<dbReference type="Gene3D" id="3.40.50.150">
    <property type="entry name" value="Vaccinia Virus protein VP39"/>
    <property type="match status" value="1"/>
</dbReference>
<organism evidence="7 8">
    <name type="scientific">Nostocoides vanveenii</name>
    <dbReference type="NCBI Taxonomy" id="330835"/>
    <lineage>
        <taxon>Bacteria</taxon>
        <taxon>Bacillati</taxon>
        <taxon>Actinomycetota</taxon>
        <taxon>Actinomycetes</taxon>
        <taxon>Micrococcales</taxon>
        <taxon>Intrasporangiaceae</taxon>
        <taxon>Nostocoides</taxon>
    </lineage>
</organism>
<dbReference type="RefSeq" id="WP_344069421.1">
    <property type="nucleotide sequence ID" value="NZ_BAAAPN010000106.1"/>
</dbReference>
<comment type="similarity">
    <text evidence="1">Belongs to the CFA/CMAS family.</text>
</comment>
<dbReference type="SUPFAM" id="SSF53335">
    <property type="entry name" value="S-adenosyl-L-methionine-dependent methyltransferases"/>
    <property type="match status" value="1"/>
</dbReference>
<name>A0ABP4XEL5_9MICO</name>
<dbReference type="Proteomes" id="UP001501475">
    <property type="component" value="Unassembled WGS sequence"/>
</dbReference>
<dbReference type="EMBL" id="BAAAPN010000106">
    <property type="protein sequence ID" value="GAA1777115.1"/>
    <property type="molecule type" value="Genomic_DNA"/>
</dbReference>
<dbReference type="InterPro" id="IPR029063">
    <property type="entry name" value="SAM-dependent_MTases_sf"/>
</dbReference>
<gene>
    <name evidence="7" type="ORF">GCM10009810_37800</name>
</gene>
<keyword evidence="8" id="KW-1185">Reference proteome</keyword>
<proteinExistence type="inferred from homology"/>
<dbReference type="PANTHER" id="PTHR43667">
    <property type="entry name" value="CYCLOPROPANE-FATTY-ACYL-PHOSPHOLIPID SYNTHASE"/>
    <property type="match status" value="1"/>
</dbReference>
<sequence>MTTDTRKLRVETPPAASRSYADPVHAPLRGAVARALARRMARLVDVRIVLPDGTSITPPLPGLVQGPDRHAPERQAGAPDDLPTMGIYSWAFFDRVGLDAKIGIGEGFMAREWSPAPGTDLADLLTPFAARLGELVPPALARFRRLAEPRHPRHHRGDRDGAATNIAHHYDLSNAVFATFLDPTMSYSAARFAQEDPPGFAGLEPAQRRKIDSVLDDAGVGPGTRLLEIGSGWGQLAIQAAQRGAHVHTITLSEQQRELATERIAAAGLTDQVRVELLDYRDIEETYDAVVSVEMIEAVGYDYWPDYFATLARAVAPGGAIALQAITMPHGRMLASRHAFGWIQKYIFPGGLIPSVEAIERNAAAAGLQVTSSRSLRADYARTLRLWRERFVAEREHVLDLGFDLDFLRVWEFYLAYSEAGFRSGHLDVRQLRLVRRTS</sequence>
<evidence type="ECO:0000256" key="1">
    <source>
        <dbReference type="ARBA" id="ARBA00010815"/>
    </source>
</evidence>
<evidence type="ECO:0000256" key="3">
    <source>
        <dbReference type="ARBA" id="ARBA00022679"/>
    </source>
</evidence>
<keyword evidence="3" id="KW-0808">Transferase</keyword>
<dbReference type="Pfam" id="PF02353">
    <property type="entry name" value="CMAS"/>
    <property type="match status" value="1"/>
</dbReference>
<dbReference type="PANTHER" id="PTHR43667:SF2">
    <property type="entry name" value="FATTY ACID C-METHYL TRANSFERASE"/>
    <property type="match status" value="1"/>
</dbReference>
<accession>A0ABP4XEL5</accession>